<accession>A0ABN8FKG0</accession>
<name>A0ABN8FKG0_9BACL</name>
<gene>
    <name evidence="2" type="ORF">PAECIP111894_02114</name>
</gene>
<evidence type="ECO:0000259" key="1">
    <source>
        <dbReference type="Pfam" id="PF14657"/>
    </source>
</evidence>
<keyword evidence="3" id="KW-1185">Reference proteome</keyword>
<dbReference type="RefSeq" id="WP_234533594.1">
    <property type="nucleotide sequence ID" value="NZ_CAKMAB010000009.1"/>
</dbReference>
<reference evidence="2" key="1">
    <citation type="submission" date="2021-12" db="EMBL/GenBank/DDBJ databases">
        <authorList>
            <person name="Criscuolo A."/>
        </authorList>
    </citation>
    <scope>NUCLEOTIDE SEQUENCE</scope>
    <source>
        <strain evidence="2">CIP111894</strain>
    </source>
</reference>
<protein>
    <recommendedName>
        <fullName evidence="1">AP2-like integrase N-terminal domain-containing protein</fullName>
    </recommendedName>
</protein>
<dbReference type="InterPro" id="IPR028259">
    <property type="entry name" value="AP2-like_int_N"/>
</dbReference>
<sequence length="57" mass="6728">MTAFKDDSLKKNKWYFVIEDGVGKDRKRIKRRGFKRKLDAEEAERELLSQLKGGLDL</sequence>
<feature type="domain" description="AP2-like integrase N-terminal" evidence="1">
    <location>
        <begin position="13"/>
        <end position="55"/>
    </location>
</feature>
<dbReference type="Pfam" id="PF14657">
    <property type="entry name" value="Arm-DNA-bind_4"/>
    <property type="match status" value="1"/>
</dbReference>
<comment type="caution">
    <text evidence="2">The sequence shown here is derived from an EMBL/GenBank/DDBJ whole genome shotgun (WGS) entry which is preliminary data.</text>
</comment>
<evidence type="ECO:0000313" key="3">
    <source>
        <dbReference type="Proteomes" id="UP000838749"/>
    </source>
</evidence>
<evidence type="ECO:0000313" key="2">
    <source>
        <dbReference type="EMBL" id="CAH1055961.1"/>
    </source>
</evidence>
<organism evidence="2 3">
    <name type="scientific">Paenibacillus pseudetheri</name>
    <dbReference type="NCBI Taxonomy" id="2897682"/>
    <lineage>
        <taxon>Bacteria</taxon>
        <taxon>Bacillati</taxon>
        <taxon>Bacillota</taxon>
        <taxon>Bacilli</taxon>
        <taxon>Bacillales</taxon>
        <taxon>Paenibacillaceae</taxon>
        <taxon>Paenibacillus</taxon>
    </lineage>
</organism>
<proteinExistence type="predicted"/>
<dbReference type="EMBL" id="CAKMAB010000009">
    <property type="protein sequence ID" value="CAH1055961.1"/>
    <property type="molecule type" value="Genomic_DNA"/>
</dbReference>
<dbReference type="Proteomes" id="UP000838749">
    <property type="component" value="Unassembled WGS sequence"/>
</dbReference>